<reference evidence="2 3" key="1">
    <citation type="journal article" date="2023" name="Nucleic Acids Res.">
        <title>The hologenome of Daphnia magna reveals possible DNA methylation and microbiome-mediated evolution of the host genome.</title>
        <authorList>
            <person name="Chaturvedi A."/>
            <person name="Li X."/>
            <person name="Dhandapani V."/>
            <person name="Marshall H."/>
            <person name="Kissane S."/>
            <person name="Cuenca-Cambronero M."/>
            <person name="Asole G."/>
            <person name="Calvet F."/>
            <person name="Ruiz-Romero M."/>
            <person name="Marangio P."/>
            <person name="Guigo R."/>
            <person name="Rago D."/>
            <person name="Mirbahai L."/>
            <person name="Eastwood N."/>
            <person name="Colbourne J.K."/>
            <person name="Zhou J."/>
            <person name="Mallon E."/>
            <person name="Orsini L."/>
        </authorList>
    </citation>
    <scope>NUCLEOTIDE SEQUENCE [LARGE SCALE GENOMIC DNA]</scope>
    <source>
        <strain evidence="2">LRV0_1</strain>
    </source>
</reference>
<protein>
    <submittedName>
        <fullName evidence="2">Uncharacterized protein</fullName>
    </submittedName>
</protein>
<name>A0ABR0AN49_9CRUS</name>
<feature type="signal peptide" evidence="1">
    <location>
        <begin position="1"/>
        <end position="26"/>
    </location>
</feature>
<proteinExistence type="predicted"/>
<dbReference type="EMBL" id="JAOYFB010000038">
    <property type="protein sequence ID" value="KAK4026544.1"/>
    <property type="molecule type" value="Genomic_DNA"/>
</dbReference>
<feature type="chain" id="PRO_5046150428" evidence="1">
    <location>
        <begin position="27"/>
        <end position="80"/>
    </location>
</feature>
<keyword evidence="3" id="KW-1185">Reference proteome</keyword>
<organism evidence="2 3">
    <name type="scientific">Daphnia magna</name>
    <dbReference type="NCBI Taxonomy" id="35525"/>
    <lineage>
        <taxon>Eukaryota</taxon>
        <taxon>Metazoa</taxon>
        <taxon>Ecdysozoa</taxon>
        <taxon>Arthropoda</taxon>
        <taxon>Crustacea</taxon>
        <taxon>Branchiopoda</taxon>
        <taxon>Diplostraca</taxon>
        <taxon>Cladocera</taxon>
        <taxon>Anomopoda</taxon>
        <taxon>Daphniidae</taxon>
        <taxon>Daphnia</taxon>
    </lineage>
</organism>
<comment type="caution">
    <text evidence="2">The sequence shown here is derived from an EMBL/GenBank/DDBJ whole genome shotgun (WGS) entry which is preliminary data.</text>
</comment>
<gene>
    <name evidence="2" type="ORF">OUZ56_015545</name>
</gene>
<dbReference type="Proteomes" id="UP001234178">
    <property type="component" value="Unassembled WGS sequence"/>
</dbReference>
<evidence type="ECO:0000313" key="3">
    <source>
        <dbReference type="Proteomes" id="UP001234178"/>
    </source>
</evidence>
<keyword evidence="1" id="KW-0732">Signal</keyword>
<sequence>MKTRALKCCWMIAIISLAVLTSSVHSAPLQYKQVAPDPPTTENNNSGSGFLEALAITDIRECPPGHFRDFLGKCRKFFSQ</sequence>
<accession>A0ABR0AN49</accession>
<evidence type="ECO:0000256" key="1">
    <source>
        <dbReference type="SAM" id="SignalP"/>
    </source>
</evidence>
<evidence type="ECO:0000313" key="2">
    <source>
        <dbReference type="EMBL" id="KAK4026544.1"/>
    </source>
</evidence>